<keyword evidence="3" id="KW-0808">Transferase</keyword>
<name>A0A494XS28_9BURK</name>
<reference evidence="3 4" key="1">
    <citation type="submission" date="2018-10" db="EMBL/GenBank/DDBJ databases">
        <title>Paraburkholderia sp. 7MK8-2, isolated from soil.</title>
        <authorList>
            <person name="Gao Z.-H."/>
            <person name="Qiu L.-H."/>
        </authorList>
    </citation>
    <scope>NUCLEOTIDE SEQUENCE [LARGE SCALE GENOMIC DNA]</scope>
    <source>
        <strain evidence="3 4">7MK8-2</strain>
    </source>
</reference>
<dbReference type="Pfam" id="PF00534">
    <property type="entry name" value="Glycos_transf_1"/>
    <property type="match status" value="1"/>
</dbReference>
<evidence type="ECO:0000259" key="2">
    <source>
        <dbReference type="Pfam" id="PF13439"/>
    </source>
</evidence>
<dbReference type="Gene3D" id="3.40.50.2000">
    <property type="entry name" value="Glycogen Phosphorylase B"/>
    <property type="match status" value="2"/>
</dbReference>
<dbReference type="AlphaFoldDB" id="A0A494XS28"/>
<organism evidence="3 4">
    <name type="scientific">Trinickia fusca</name>
    <dbReference type="NCBI Taxonomy" id="2419777"/>
    <lineage>
        <taxon>Bacteria</taxon>
        <taxon>Pseudomonadati</taxon>
        <taxon>Pseudomonadota</taxon>
        <taxon>Betaproteobacteria</taxon>
        <taxon>Burkholderiales</taxon>
        <taxon>Burkholderiaceae</taxon>
        <taxon>Trinickia</taxon>
    </lineage>
</organism>
<dbReference type="PANTHER" id="PTHR45947:SF3">
    <property type="entry name" value="SULFOQUINOVOSYL TRANSFERASE SQD2"/>
    <property type="match status" value="1"/>
</dbReference>
<dbReference type="Pfam" id="PF13439">
    <property type="entry name" value="Glyco_transf_4"/>
    <property type="match status" value="1"/>
</dbReference>
<protein>
    <submittedName>
        <fullName evidence="3">Glycosyltransferase</fullName>
    </submittedName>
</protein>
<dbReference type="PANTHER" id="PTHR45947">
    <property type="entry name" value="SULFOQUINOVOSYL TRANSFERASE SQD2"/>
    <property type="match status" value="1"/>
</dbReference>
<dbReference type="InterPro" id="IPR028098">
    <property type="entry name" value="Glyco_trans_4-like_N"/>
</dbReference>
<keyword evidence="4" id="KW-1185">Reference proteome</keyword>
<evidence type="ECO:0000259" key="1">
    <source>
        <dbReference type="Pfam" id="PF00534"/>
    </source>
</evidence>
<comment type="caution">
    <text evidence="3">The sequence shown here is derived from an EMBL/GenBank/DDBJ whole genome shotgun (WGS) entry which is preliminary data.</text>
</comment>
<dbReference type="RefSeq" id="WP_121276986.1">
    <property type="nucleotide sequence ID" value="NZ_RBZV01000002.1"/>
</dbReference>
<dbReference type="InterPro" id="IPR001296">
    <property type="entry name" value="Glyco_trans_1"/>
</dbReference>
<evidence type="ECO:0000313" key="4">
    <source>
        <dbReference type="Proteomes" id="UP000280434"/>
    </source>
</evidence>
<dbReference type="GO" id="GO:0016758">
    <property type="term" value="F:hexosyltransferase activity"/>
    <property type="evidence" value="ECO:0007669"/>
    <property type="project" value="TreeGrafter"/>
</dbReference>
<dbReference type="InterPro" id="IPR050194">
    <property type="entry name" value="Glycosyltransferase_grp1"/>
</dbReference>
<accession>A0A494XS28</accession>
<dbReference type="Proteomes" id="UP000280434">
    <property type="component" value="Unassembled WGS sequence"/>
</dbReference>
<gene>
    <name evidence="3" type="ORF">D7S89_07470</name>
</gene>
<dbReference type="EMBL" id="RBZV01000002">
    <property type="protein sequence ID" value="RKP50899.1"/>
    <property type="molecule type" value="Genomic_DNA"/>
</dbReference>
<sequence>MRIFQLILAPRLSGAEMVVKGIAIDHQQSGHSVCIASLLPAQGDFALAAGELAAHRVTCVFPAHRYEKLGRLLFLYRAIRRFKPDVIFAHATIPALYVRALPVRVPIVWVMHSGVNDFQDNRLLRAERILSLRAKAVIGVSQKNVDEYVNAIGLHPSLVVVPNGVDTARFRHVAGMSRARRIVQIGRYTEEKNQLATLRAFRYVLEHEHEPEARLLFCGVVDDRAYHATLRALTNELGLVSRVDIQGPQANVAEILAASSVFAMPSSFEAHSVGFLEALASGIPIVANAIAAFSFARTFASVRLIDTSDIERYGRALSSAFSEPRAQRPLDGLTLEDTAERYLAIARQVIG</sequence>
<feature type="domain" description="Glycosyl transferase family 1" evidence="1">
    <location>
        <begin position="180"/>
        <end position="323"/>
    </location>
</feature>
<proteinExistence type="predicted"/>
<feature type="domain" description="Glycosyltransferase subfamily 4-like N-terminal" evidence="2">
    <location>
        <begin position="13"/>
        <end position="169"/>
    </location>
</feature>
<dbReference type="OrthoDB" id="8994075at2"/>
<dbReference type="CDD" id="cd03801">
    <property type="entry name" value="GT4_PimA-like"/>
    <property type="match status" value="1"/>
</dbReference>
<dbReference type="SUPFAM" id="SSF53756">
    <property type="entry name" value="UDP-Glycosyltransferase/glycogen phosphorylase"/>
    <property type="match status" value="1"/>
</dbReference>
<evidence type="ECO:0000313" key="3">
    <source>
        <dbReference type="EMBL" id="RKP50899.1"/>
    </source>
</evidence>